<protein>
    <submittedName>
        <fullName evidence="1">Uncharacterized protein</fullName>
    </submittedName>
</protein>
<reference evidence="1" key="1">
    <citation type="submission" date="2022-04" db="EMBL/GenBank/DDBJ databases">
        <title>Genome of the entomopathogenic fungus Entomophthora muscae.</title>
        <authorList>
            <person name="Elya C."/>
            <person name="Lovett B.R."/>
            <person name="Lee E."/>
            <person name="Macias A.M."/>
            <person name="Hajek A.E."/>
            <person name="De Bivort B.L."/>
            <person name="Kasson M.T."/>
            <person name="De Fine Licht H.H."/>
            <person name="Stajich J.E."/>
        </authorList>
    </citation>
    <scope>NUCLEOTIDE SEQUENCE</scope>
    <source>
        <strain evidence="1">Berkeley</strain>
    </source>
</reference>
<proteinExistence type="predicted"/>
<dbReference type="EMBL" id="QTSX02005018">
    <property type="protein sequence ID" value="KAJ9062201.1"/>
    <property type="molecule type" value="Genomic_DNA"/>
</dbReference>
<gene>
    <name evidence="1" type="ORF">DSO57_1013070</name>
</gene>
<sequence>MPQETAPACQGLSLALPLPSFVEKHGYKIESSDSESAPVFSVSNPVVVHPPATVPLVMAPLPSVPEGPALVGSYNCTQIVELAKTLLCGFRLHSSYYPDQNLSIFFHYWDQETCWQLYWLYQNTLFQALQECLAGGDHTMEYLAGFVQPSVKQLQLVAVRHNLELLSLEDTPPPPRPEARQHSHHGPGHDCPRQRSGAAWLTASSV</sequence>
<comment type="caution">
    <text evidence="1">The sequence shown here is derived from an EMBL/GenBank/DDBJ whole genome shotgun (WGS) entry which is preliminary data.</text>
</comment>
<name>A0ACC2SIX7_9FUNG</name>
<evidence type="ECO:0000313" key="1">
    <source>
        <dbReference type="EMBL" id="KAJ9062201.1"/>
    </source>
</evidence>
<evidence type="ECO:0000313" key="2">
    <source>
        <dbReference type="Proteomes" id="UP001165960"/>
    </source>
</evidence>
<dbReference type="Proteomes" id="UP001165960">
    <property type="component" value="Unassembled WGS sequence"/>
</dbReference>
<organism evidence="1 2">
    <name type="scientific">Entomophthora muscae</name>
    <dbReference type="NCBI Taxonomy" id="34485"/>
    <lineage>
        <taxon>Eukaryota</taxon>
        <taxon>Fungi</taxon>
        <taxon>Fungi incertae sedis</taxon>
        <taxon>Zoopagomycota</taxon>
        <taxon>Entomophthoromycotina</taxon>
        <taxon>Entomophthoromycetes</taxon>
        <taxon>Entomophthorales</taxon>
        <taxon>Entomophthoraceae</taxon>
        <taxon>Entomophthora</taxon>
    </lineage>
</organism>
<keyword evidence="2" id="KW-1185">Reference proteome</keyword>
<accession>A0ACC2SIX7</accession>